<organism evidence="3 4">
    <name type="scientific">Subtercola vilae</name>
    <dbReference type="NCBI Taxonomy" id="2056433"/>
    <lineage>
        <taxon>Bacteria</taxon>
        <taxon>Bacillati</taxon>
        <taxon>Actinomycetota</taxon>
        <taxon>Actinomycetes</taxon>
        <taxon>Micrococcales</taxon>
        <taxon>Microbacteriaceae</taxon>
        <taxon>Subtercola</taxon>
    </lineage>
</organism>
<sequence>MRIALLGGLRLEHDGRVIPVSGAMQLAVLFRLAVDAGTSVSYRSIAEDVWGSDAPENTRAALQSIVSRLRSQLPPSSIESTTGGYRLAVARTDVDALAFSDLVTTAERSGDAVALLARALELWAGEPWIPSQNFDWFLRDLSSDHARAVELVGRRAAPEPSAALPAQLTSLVGRELELATIADQLKTNRLVTLIGTGGAGKTRLALETAANQSGNTILVELAPVGPSEVVGSVLTATGREIRTVETSGDSSRTRILEALAGRDVLLVLDNCEHVIDAAAALSQDLLSALPRLRILATSREPLGVPGEAFVGLGSLPHPTDAVIRASNPEELLAFAAVELFCQRALSARGRPLEGDEVSMAGRICARLDGLPLAIELAAAKLRTMEPAEVLTGLDDRFTLLTGGYRTAMPRHQTLRAMIDWSWSLLDEGERRALLGLSVFPAGVGVAEARALAEALELPSAAVFDSLVDRSLLQRSRGRFRQLETIREYGLERVAAEGALAEARTAQARYMMQRAAEVDRRLRGPGIMQAIAWFDDEEDNLAAALRFAAGVPAPQIVVRLTISSAWYWVLRDRNEEAATWLGIAASQAAGVEGDEAKILSLVHPLLEDFTGNDTDEFDLALLGEKLRQLRAPLKGVELRAGSHEMLQLLAPGLLAFAEVAGNPDWFTSVRLPRGEELGLDPWPTAMLHVMSAAAAQNRGEIAELGAEAEVALRLFAEVGDLWGTAMAERMLAEWVTLEGDLERALTLADSSTDIMQVITSSPDFAREQGLSIQLLWRLGRIDEARARITASVAETEAEGDPRAILQAQINGLRLDVSLRDMHSAQQRVIAVEGFIEQARAPLQTVAVLETAKAAIARERGDTEAAEHHLRAAAASALKSRDQPIIGGVAIGVGLLALARGDVRMAVRAVDFATTIIGAYDATNPDIIEIAVAADRAEIGRPSTSVPERPSSLEALNDLLA</sequence>
<dbReference type="GO" id="GO:0016887">
    <property type="term" value="F:ATP hydrolysis activity"/>
    <property type="evidence" value="ECO:0007669"/>
    <property type="project" value="InterPro"/>
</dbReference>
<dbReference type="InterPro" id="IPR016032">
    <property type="entry name" value="Sig_transdc_resp-reg_C-effctor"/>
</dbReference>
<evidence type="ECO:0000313" key="3">
    <source>
        <dbReference type="EMBL" id="TIH39072.1"/>
    </source>
</evidence>
<dbReference type="Gene3D" id="1.10.10.10">
    <property type="entry name" value="Winged helix-like DNA-binding domain superfamily/Winged helix DNA-binding domain"/>
    <property type="match status" value="1"/>
</dbReference>
<keyword evidence="4" id="KW-1185">Reference proteome</keyword>
<dbReference type="SUPFAM" id="SSF52540">
    <property type="entry name" value="P-loop containing nucleoside triphosphate hydrolases"/>
    <property type="match status" value="1"/>
</dbReference>
<gene>
    <name evidence="3" type="ORF">D4765_05850</name>
</gene>
<dbReference type="InterPro" id="IPR049945">
    <property type="entry name" value="AAA_22"/>
</dbReference>
<proteinExistence type="predicted"/>
<dbReference type="Proteomes" id="UP000306192">
    <property type="component" value="Unassembled WGS sequence"/>
</dbReference>
<dbReference type="InterPro" id="IPR027417">
    <property type="entry name" value="P-loop_NTPase"/>
</dbReference>
<accession>A0A4T2C688</accession>
<name>A0A4T2C688_9MICO</name>
<dbReference type="PRINTS" id="PR00364">
    <property type="entry name" value="DISEASERSIST"/>
</dbReference>
<dbReference type="GO" id="GO:0000160">
    <property type="term" value="P:phosphorelay signal transduction system"/>
    <property type="evidence" value="ECO:0007669"/>
    <property type="project" value="InterPro"/>
</dbReference>
<dbReference type="Gene3D" id="3.40.50.300">
    <property type="entry name" value="P-loop containing nucleotide triphosphate hydrolases"/>
    <property type="match status" value="1"/>
</dbReference>
<dbReference type="InterPro" id="IPR036388">
    <property type="entry name" value="WH-like_DNA-bd_sf"/>
</dbReference>
<protein>
    <recommendedName>
        <fullName evidence="2">OmpR/PhoB-type domain-containing protein</fullName>
    </recommendedName>
</protein>
<evidence type="ECO:0000313" key="4">
    <source>
        <dbReference type="Proteomes" id="UP000306192"/>
    </source>
</evidence>
<keyword evidence="1" id="KW-0238">DNA-binding</keyword>
<dbReference type="EMBL" id="QYRT01000007">
    <property type="protein sequence ID" value="TIH39072.1"/>
    <property type="molecule type" value="Genomic_DNA"/>
</dbReference>
<dbReference type="GO" id="GO:0003677">
    <property type="term" value="F:DNA binding"/>
    <property type="evidence" value="ECO:0007669"/>
    <property type="project" value="UniProtKB-KW"/>
</dbReference>
<dbReference type="RefSeq" id="WP_136641308.1">
    <property type="nucleotide sequence ID" value="NZ_QYRT01000007.1"/>
</dbReference>
<dbReference type="SUPFAM" id="SSF46894">
    <property type="entry name" value="C-terminal effector domain of the bipartite response regulators"/>
    <property type="match status" value="1"/>
</dbReference>
<feature type="domain" description="OmpR/PhoB-type" evidence="2">
    <location>
        <begin position="15"/>
        <end position="87"/>
    </location>
</feature>
<dbReference type="OrthoDB" id="9812579at2"/>
<evidence type="ECO:0000259" key="2">
    <source>
        <dbReference type="SMART" id="SM00862"/>
    </source>
</evidence>
<reference evidence="3 4" key="1">
    <citation type="journal article" date="2019" name="Microorganisms">
        <title>Systematic Affiliation and Genome Analysis of Subtercola vilae DB165(T) with Particular Emphasis on Cold Adaptation of an Isolate from a High-Altitude Cold Volcano Lake.</title>
        <authorList>
            <person name="Villalobos A.S."/>
            <person name="Wiese J."/>
            <person name="Imhoff J.F."/>
            <person name="Dorador C."/>
            <person name="Keller A."/>
            <person name="Hentschel U."/>
        </authorList>
    </citation>
    <scope>NUCLEOTIDE SEQUENCE [LARGE SCALE GENOMIC DNA]</scope>
    <source>
        <strain evidence="3 4">DB165</strain>
    </source>
</reference>
<dbReference type="SMART" id="SM00862">
    <property type="entry name" value="Trans_reg_C"/>
    <property type="match status" value="1"/>
</dbReference>
<dbReference type="GO" id="GO:0006355">
    <property type="term" value="P:regulation of DNA-templated transcription"/>
    <property type="evidence" value="ECO:0007669"/>
    <property type="project" value="InterPro"/>
</dbReference>
<dbReference type="PANTHER" id="PTHR47691:SF3">
    <property type="entry name" value="HTH-TYPE TRANSCRIPTIONAL REGULATOR RV0890C-RELATED"/>
    <property type="match status" value="1"/>
</dbReference>
<comment type="caution">
    <text evidence="3">The sequence shown here is derived from an EMBL/GenBank/DDBJ whole genome shotgun (WGS) entry which is preliminary data.</text>
</comment>
<evidence type="ECO:0000256" key="1">
    <source>
        <dbReference type="ARBA" id="ARBA00023125"/>
    </source>
</evidence>
<dbReference type="Pfam" id="PF13401">
    <property type="entry name" value="AAA_22"/>
    <property type="match status" value="1"/>
</dbReference>
<dbReference type="PANTHER" id="PTHR47691">
    <property type="entry name" value="REGULATOR-RELATED"/>
    <property type="match status" value="1"/>
</dbReference>
<dbReference type="InterPro" id="IPR001867">
    <property type="entry name" value="OmpR/PhoB-type_DNA-bd"/>
</dbReference>
<dbReference type="AlphaFoldDB" id="A0A4T2C688"/>